<dbReference type="Proteomes" id="UP000176424">
    <property type="component" value="Unassembled WGS sequence"/>
</dbReference>
<feature type="transmembrane region" description="Helical" evidence="1">
    <location>
        <begin position="151"/>
        <end position="171"/>
    </location>
</feature>
<keyword evidence="1" id="KW-1133">Transmembrane helix</keyword>
<name>A0A1F4ZTM7_9BACT</name>
<feature type="transmembrane region" description="Helical" evidence="1">
    <location>
        <begin position="81"/>
        <end position="102"/>
    </location>
</feature>
<sequence>MKKIGIVVILLLALAVRLYRLEVSSHFLSDESRDLVNMHQIWVEKKITLAGPISDDRSHMFSSLTYYLLLPFAVIYDFDPLGPVVGAVFWGMMTFCALWYLAVKINPGWWWITGLALAIWYPLVEISRWAWNPNFLPLWITLGLLSSGLKSGLALGLALHHHFLALIPAVWTLIKKRSLVTLLGFLMAVSPFVIFDLRHPPGLFWRQAVSYGQQTEKMSAKFLFEKAKVSFMGFERLMFTTKDEAILMILGFGLLGLGVWDLRNNRSNLFWLVGWILPILATVKFSAQWHYFLPSVPFFAVWLIGPRKRYGKLLACFIGLVLMVGSVVGLPKLWHQEIWQGNLQLARAATKIMAREIRGQKLVNANLAVLGSPDIYPAGKKYRDLLLVQEVRLKDYVEYEISDNLFVVTLADAKDIQKDPAAELLYFRKGPIAGVWQTGIDNWKVVQINRY</sequence>
<reference evidence="2 3" key="1">
    <citation type="journal article" date="2016" name="Nat. Commun.">
        <title>Thousands of microbial genomes shed light on interconnected biogeochemical processes in an aquifer system.</title>
        <authorList>
            <person name="Anantharaman K."/>
            <person name="Brown C.T."/>
            <person name="Hug L.A."/>
            <person name="Sharon I."/>
            <person name="Castelle C.J."/>
            <person name="Probst A.J."/>
            <person name="Thomas B.C."/>
            <person name="Singh A."/>
            <person name="Wilkins M.J."/>
            <person name="Karaoz U."/>
            <person name="Brodie E.L."/>
            <person name="Williams K.H."/>
            <person name="Hubbard S.S."/>
            <person name="Banfield J.F."/>
        </authorList>
    </citation>
    <scope>NUCLEOTIDE SEQUENCE [LARGE SCALE GENOMIC DNA]</scope>
</reference>
<dbReference type="AlphaFoldDB" id="A0A1F4ZTM7"/>
<feature type="transmembrane region" description="Helical" evidence="1">
    <location>
        <begin position="245"/>
        <end position="262"/>
    </location>
</feature>
<keyword evidence="1" id="KW-0812">Transmembrane</keyword>
<evidence type="ECO:0000313" key="3">
    <source>
        <dbReference type="Proteomes" id="UP000176424"/>
    </source>
</evidence>
<evidence type="ECO:0008006" key="4">
    <source>
        <dbReference type="Google" id="ProtNLM"/>
    </source>
</evidence>
<dbReference type="EMBL" id="MEXR01000052">
    <property type="protein sequence ID" value="OGD08714.1"/>
    <property type="molecule type" value="Genomic_DNA"/>
</dbReference>
<comment type="caution">
    <text evidence="2">The sequence shown here is derived from an EMBL/GenBank/DDBJ whole genome shotgun (WGS) entry which is preliminary data.</text>
</comment>
<protein>
    <recommendedName>
        <fullName evidence="4">Glycosyltransferase RgtA/B/C/D-like domain-containing protein</fullName>
    </recommendedName>
</protein>
<feature type="transmembrane region" description="Helical" evidence="1">
    <location>
        <begin position="109"/>
        <end position="131"/>
    </location>
</feature>
<dbReference type="STRING" id="1797263.A2397_04105"/>
<feature type="transmembrane region" description="Helical" evidence="1">
    <location>
        <begin position="310"/>
        <end position="330"/>
    </location>
</feature>
<evidence type="ECO:0000256" key="1">
    <source>
        <dbReference type="SAM" id="Phobius"/>
    </source>
</evidence>
<keyword evidence="1" id="KW-0472">Membrane</keyword>
<feature type="transmembrane region" description="Helical" evidence="1">
    <location>
        <begin position="178"/>
        <end position="195"/>
    </location>
</feature>
<evidence type="ECO:0000313" key="2">
    <source>
        <dbReference type="EMBL" id="OGD08714.1"/>
    </source>
</evidence>
<proteinExistence type="predicted"/>
<feature type="transmembrane region" description="Helical" evidence="1">
    <location>
        <begin position="269"/>
        <end position="290"/>
    </location>
</feature>
<gene>
    <name evidence="2" type="ORF">A2397_04105</name>
</gene>
<organism evidence="2 3">
    <name type="scientific">Candidatus Amesbacteria bacterium RIFOXYB1_FULL_44_23</name>
    <dbReference type="NCBI Taxonomy" id="1797263"/>
    <lineage>
        <taxon>Bacteria</taxon>
        <taxon>Candidatus Amesiibacteriota</taxon>
    </lineage>
</organism>
<accession>A0A1F4ZTM7</accession>